<reference evidence="2" key="1">
    <citation type="submission" date="2020-05" db="EMBL/GenBank/DDBJ databases">
        <authorList>
            <person name="Chiriac C."/>
            <person name="Salcher M."/>
            <person name="Ghai R."/>
            <person name="Kavagutti S V."/>
        </authorList>
    </citation>
    <scope>NUCLEOTIDE SEQUENCE</scope>
</reference>
<proteinExistence type="predicted"/>
<dbReference type="InterPro" id="IPR029063">
    <property type="entry name" value="SAM-dependent_MTases_sf"/>
</dbReference>
<evidence type="ECO:0000313" key="2">
    <source>
        <dbReference type="EMBL" id="CAB4885698.1"/>
    </source>
</evidence>
<sequence length="258" mass="28187">MDADEYQRIAASSERHWWYRSTRSLLRQLIEPHIVHSPDAICLDAAGGTGATGAWLRTHATTILADYDDTALHLARAATPDYRPVRADLNHLPFADDAFSVVLCVTALYHRMNPDPAAVVRDFARITRPGGLVCLMEPAGKRLWRSHDEVTHAARRFSLGELRHIAEAAGLEIVTATGAYSFLLPPAFVMSLIERRRTAQHSATAASSDVERSPSGLGGVLSALAAIERRLLRHVSLPFGLSALVIARKPVDALPFTS</sequence>
<organism evidence="2">
    <name type="scientific">freshwater metagenome</name>
    <dbReference type="NCBI Taxonomy" id="449393"/>
    <lineage>
        <taxon>unclassified sequences</taxon>
        <taxon>metagenomes</taxon>
        <taxon>ecological metagenomes</taxon>
    </lineage>
</organism>
<dbReference type="AlphaFoldDB" id="A0A6J7EVX4"/>
<evidence type="ECO:0000259" key="1">
    <source>
        <dbReference type="Pfam" id="PF08241"/>
    </source>
</evidence>
<dbReference type="EMBL" id="CAFBLP010000062">
    <property type="protein sequence ID" value="CAB4885698.1"/>
    <property type="molecule type" value="Genomic_DNA"/>
</dbReference>
<feature type="domain" description="Methyltransferase type 11" evidence="1">
    <location>
        <begin position="43"/>
        <end position="134"/>
    </location>
</feature>
<name>A0A6J7EVX4_9ZZZZ</name>
<accession>A0A6J7EVX4</accession>
<dbReference type="SUPFAM" id="SSF53335">
    <property type="entry name" value="S-adenosyl-L-methionine-dependent methyltransferases"/>
    <property type="match status" value="1"/>
</dbReference>
<dbReference type="Gene3D" id="3.40.50.150">
    <property type="entry name" value="Vaccinia Virus protein VP39"/>
    <property type="match status" value="1"/>
</dbReference>
<protein>
    <submittedName>
        <fullName evidence="2">Unannotated protein</fullName>
    </submittedName>
</protein>
<dbReference type="Pfam" id="PF08241">
    <property type="entry name" value="Methyltransf_11"/>
    <property type="match status" value="1"/>
</dbReference>
<dbReference type="InterPro" id="IPR013216">
    <property type="entry name" value="Methyltransf_11"/>
</dbReference>
<dbReference type="GO" id="GO:0008757">
    <property type="term" value="F:S-adenosylmethionine-dependent methyltransferase activity"/>
    <property type="evidence" value="ECO:0007669"/>
    <property type="project" value="InterPro"/>
</dbReference>
<gene>
    <name evidence="2" type="ORF">UFOPK3376_02170</name>
</gene>